<dbReference type="Pfam" id="PF02730">
    <property type="entry name" value="AFOR_N"/>
    <property type="match status" value="1"/>
</dbReference>
<evidence type="ECO:0000256" key="2">
    <source>
        <dbReference type="ARBA" id="ARBA00011032"/>
    </source>
</evidence>
<feature type="domain" description="Aldehyde ferredoxin oxidoreductase N-terminal" evidence="7">
    <location>
        <begin position="1"/>
        <end position="204"/>
    </location>
</feature>
<dbReference type="InterPro" id="IPR013983">
    <property type="entry name" value="Ald_Fedxn_OxRdtase_N"/>
</dbReference>
<keyword evidence="4" id="KW-0479">Metal-binding</keyword>
<evidence type="ECO:0000256" key="1">
    <source>
        <dbReference type="ARBA" id="ARBA00001966"/>
    </source>
</evidence>
<dbReference type="InterPro" id="IPR036503">
    <property type="entry name" value="Ald_Fedxn_OxRdtase_N_sf"/>
</dbReference>
<reference evidence="8 9" key="1">
    <citation type="submission" date="2018-06" db="EMBL/GenBank/DDBJ databases">
        <authorList>
            <person name="Strepis N."/>
        </authorList>
    </citation>
    <scope>NUCLEOTIDE SEQUENCE [LARGE SCALE GENOMIC DNA]</scope>
    <source>
        <strain evidence="8">LUCI</strain>
    </source>
</reference>
<accession>A0A498RHP8</accession>
<dbReference type="SUPFAM" id="SSF48310">
    <property type="entry name" value="Aldehyde ferredoxin oxidoreductase, C-terminal domains"/>
    <property type="match status" value="1"/>
</dbReference>
<evidence type="ECO:0000256" key="3">
    <source>
        <dbReference type="ARBA" id="ARBA00022485"/>
    </source>
</evidence>
<evidence type="ECO:0000256" key="5">
    <source>
        <dbReference type="ARBA" id="ARBA00023004"/>
    </source>
</evidence>
<evidence type="ECO:0000256" key="6">
    <source>
        <dbReference type="ARBA" id="ARBA00023014"/>
    </source>
</evidence>
<evidence type="ECO:0000256" key="4">
    <source>
        <dbReference type="ARBA" id="ARBA00022723"/>
    </source>
</evidence>
<dbReference type="PANTHER" id="PTHR30038:SF0">
    <property type="entry name" value="TUNGSTEN-CONTAINING ALDEHYDE FERREDOXIN OXIDOREDUCTASE"/>
    <property type="match status" value="1"/>
</dbReference>
<dbReference type="InterPro" id="IPR051919">
    <property type="entry name" value="W-dependent_AOR"/>
</dbReference>
<dbReference type="InterPro" id="IPR001203">
    <property type="entry name" value="OxRdtase_Ald_Fedxn_C"/>
</dbReference>
<keyword evidence="5" id="KW-0408">Iron</keyword>
<dbReference type="Gene3D" id="3.60.9.10">
    <property type="entry name" value="Aldehyde ferredoxin oxidoreductase, N-terminal domain"/>
    <property type="match status" value="1"/>
</dbReference>
<dbReference type="InterPro" id="IPR036021">
    <property type="entry name" value="Tungsten_al_ferr_oxy-like_C"/>
</dbReference>
<protein>
    <recommendedName>
        <fullName evidence="7">Aldehyde ferredoxin oxidoreductase N-terminal domain-containing protein</fullName>
    </recommendedName>
</protein>
<evidence type="ECO:0000313" key="8">
    <source>
        <dbReference type="EMBL" id="VBB09612.1"/>
    </source>
</evidence>
<keyword evidence="9" id="KW-1185">Reference proteome</keyword>
<evidence type="ECO:0000313" key="9">
    <source>
        <dbReference type="Proteomes" id="UP000277811"/>
    </source>
</evidence>
<dbReference type="GO" id="GO:0016625">
    <property type="term" value="F:oxidoreductase activity, acting on the aldehyde or oxo group of donors, iron-sulfur protein as acceptor"/>
    <property type="evidence" value="ECO:0007669"/>
    <property type="project" value="InterPro"/>
</dbReference>
<keyword evidence="3" id="KW-0004">4Fe-4S</keyword>
<comment type="similarity">
    <text evidence="2">Belongs to the AOR/FOR family.</text>
</comment>
<dbReference type="GO" id="GO:0009055">
    <property type="term" value="F:electron transfer activity"/>
    <property type="evidence" value="ECO:0007669"/>
    <property type="project" value="InterPro"/>
</dbReference>
<gene>
    <name evidence="8" type="ORF">LUCI_4907</name>
</gene>
<dbReference type="RefSeq" id="WP_165866152.1">
    <property type="nucleotide sequence ID" value="NZ_UPPP01000127.1"/>
</dbReference>
<dbReference type="PANTHER" id="PTHR30038">
    <property type="entry name" value="ALDEHYDE FERREDOXIN OXIDOREDUCTASE"/>
    <property type="match status" value="1"/>
</dbReference>
<dbReference type="GO" id="GO:0051539">
    <property type="term" value="F:4 iron, 4 sulfur cluster binding"/>
    <property type="evidence" value="ECO:0007669"/>
    <property type="project" value="UniProtKB-KW"/>
</dbReference>
<evidence type="ECO:0000259" key="7">
    <source>
        <dbReference type="SMART" id="SM00790"/>
    </source>
</evidence>
<sequence length="428" mass="43631">MFYRVDMAALAVTKEQCVQYQGLGGRGLSLRIVAEAVNPNTHPLGGENKLALATGLLAGTGAPNAGRLSVSAKSPLTGMVKESNAGGEMGTKLGRLGIRGIIVEGLPPEDTAYVIRVSANGLLIETMPELKGLTISAAVARLQGISGPAAAIGCIGPAGENKMASACIGFTGRDGSPDRQAGRGGLGAVMGSKGLKAIVVDDSGAPGVSFADEAAFRAGAQKLIRVLQARSAAGQTLAGYNGDRPDRLCSAGCMIRCPQGYPAKPDEVAAGGLKKASRRSLGTSLEIDNLDDIVLMNRLCNDYGVDTVEMGDALRVAIEAGIAQSGNSQAAIRLIHEMGKATPLGRILGAGGEAAGKVFGVKWAAAVKKTGAGDEDPAAAALINAAGLCRFAVAAVLENPDALAGIVEMCNARYGWNKTTEEYINMGN</sequence>
<comment type="cofactor">
    <cofactor evidence="1">
        <name>[4Fe-4S] cluster</name>
        <dbReference type="ChEBI" id="CHEBI:49883"/>
    </cofactor>
</comment>
<dbReference type="AlphaFoldDB" id="A0A498RHP8"/>
<dbReference type="GO" id="GO:0046872">
    <property type="term" value="F:metal ion binding"/>
    <property type="evidence" value="ECO:0007669"/>
    <property type="project" value="UniProtKB-KW"/>
</dbReference>
<dbReference type="SMART" id="SM00790">
    <property type="entry name" value="AFOR_N"/>
    <property type="match status" value="1"/>
</dbReference>
<proteinExistence type="inferred from homology"/>
<dbReference type="SUPFAM" id="SSF56228">
    <property type="entry name" value="Aldehyde ferredoxin oxidoreductase, N-terminal domain"/>
    <property type="match status" value="1"/>
</dbReference>
<dbReference type="EMBL" id="UPPP01000127">
    <property type="protein sequence ID" value="VBB09612.1"/>
    <property type="molecule type" value="Genomic_DNA"/>
</dbReference>
<organism evidence="8 9">
    <name type="scientific">Lucifera butyrica</name>
    <dbReference type="NCBI Taxonomy" id="1351585"/>
    <lineage>
        <taxon>Bacteria</taxon>
        <taxon>Bacillati</taxon>
        <taxon>Bacillota</taxon>
        <taxon>Negativicutes</taxon>
        <taxon>Veillonellales</taxon>
        <taxon>Veillonellaceae</taxon>
        <taxon>Lucifera</taxon>
    </lineage>
</organism>
<dbReference type="InterPro" id="IPR013984">
    <property type="entry name" value="Ald_Fedxn_OxRdtase_dom2"/>
</dbReference>
<name>A0A498RHP8_9FIRM</name>
<dbReference type="Gene3D" id="1.10.569.10">
    <property type="entry name" value="Aldehyde Ferredoxin Oxidoreductase Protein, subunit A, domain 2"/>
    <property type="match status" value="1"/>
</dbReference>
<dbReference type="Pfam" id="PF01314">
    <property type="entry name" value="AFOR_C"/>
    <property type="match status" value="1"/>
</dbReference>
<dbReference type="Proteomes" id="UP000277811">
    <property type="component" value="Unassembled WGS sequence"/>
</dbReference>
<keyword evidence="6" id="KW-0411">Iron-sulfur</keyword>